<gene>
    <name evidence="1" type="ORF">SAMN05444483_102406</name>
</gene>
<dbReference type="RefSeq" id="WP_072877611.1">
    <property type="nucleotide sequence ID" value="NZ_FQVT01000002.1"/>
</dbReference>
<dbReference type="EMBL" id="FQVT01000002">
    <property type="protein sequence ID" value="SHF79506.1"/>
    <property type="molecule type" value="Genomic_DNA"/>
</dbReference>
<dbReference type="Proteomes" id="UP000183945">
    <property type="component" value="Unassembled WGS sequence"/>
</dbReference>
<dbReference type="AlphaFoldDB" id="A0A1M5EK04"/>
<organism evidence="1 2">
    <name type="scientific">Salegentibacter echinorum</name>
    <dbReference type="NCBI Taxonomy" id="1073325"/>
    <lineage>
        <taxon>Bacteria</taxon>
        <taxon>Pseudomonadati</taxon>
        <taxon>Bacteroidota</taxon>
        <taxon>Flavobacteriia</taxon>
        <taxon>Flavobacteriales</taxon>
        <taxon>Flavobacteriaceae</taxon>
        <taxon>Salegentibacter</taxon>
    </lineage>
</organism>
<sequence>MKERNPKTFSFAKVFCSIFGHKLVVSKNVTDHVHEYTCRKCGMEMTDTANGLLARLTPKFKETNEYIAQIHQKRKRKHLKHAS</sequence>
<proteinExistence type="predicted"/>
<evidence type="ECO:0000313" key="1">
    <source>
        <dbReference type="EMBL" id="SHF79506.1"/>
    </source>
</evidence>
<accession>A0A1M5EK04</accession>
<protein>
    <recommendedName>
        <fullName evidence="3">Prophage protein</fullName>
    </recommendedName>
</protein>
<evidence type="ECO:0008006" key="3">
    <source>
        <dbReference type="Google" id="ProtNLM"/>
    </source>
</evidence>
<reference evidence="2" key="1">
    <citation type="submission" date="2016-11" db="EMBL/GenBank/DDBJ databases">
        <authorList>
            <person name="Varghese N."/>
            <person name="Submissions S."/>
        </authorList>
    </citation>
    <scope>NUCLEOTIDE SEQUENCE [LARGE SCALE GENOMIC DNA]</scope>
    <source>
        <strain evidence="2">DSM 24579</strain>
    </source>
</reference>
<dbReference type="STRING" id="1073325.SAMN05444483_102406"/>
<evidence type="ECO:0000313" key="2">
    <source>
        <dbReference type="Proteomes" id="UP000183945"/>
    </source>
</evidence>
<keyword evidence="2" id="KW-1185">Reference proteome</keyword>
<name>A0A1M5EK04_SALEC</name>
<dbReference type="OrthoDB" id="1450221at2"/>